<dbReference type="HOGENOM" id="CLU_3430938_0_0_1"/>
<comment type="caution">
    <text evidence="1">The sequence shown here is derived from an EMBL/GenBank/DDBJ whole genome shotgun (WGS) entry which is preliminary data.</text>
</comment>
<evidence type="ECO:0000313" key="1">
    <source>
        <dbReference type="EMBL" id="EQB48080.1"/>
    </source>
</evidence>
<sequence>MASPPHVDDSLIDMMALI</sequence>
<dbReference type="AlphaFoldDB" id="T0LIV4"/>
<organism evidence="1 2">
    <name type="scientific">Colletotrichum gloeosporioides (strain Cg-14)</name>
    <name type="common">Anthracnose fungus</name>
    <name type="synonym">Glomerella cingulata</name>
    <dbReference type="NCBI Taxonomy" id="1237896"/>
    <lineage>
        <taxon>Eukaryota</taxon>
        <taxon>Fungi</taxon>
        <taxon>Dikarya</taxon>
        <taxon>Ascomycota</taxon>
        <taxon>Pezizomycotina</taxon>
        <taxon>Sordariomycetes</taxon>
        <taxon>Hypocreomycetidae</taxon>
        <taxon>Glomerellales</taxon>
        <taxon>Glomerellaceae</taxon>
        <taxon>Colletotrichum</taxon>
        <taxon>Colletotrichum gloeosporioides species complex</taxon>
    </lineage>
</organism>
<gene>
    <name evidence="1" type="ORF">CGLO_12716</name>
</gene>
<protein>
    <submittedName>
        <fullName evidence="1">Uncharacterized protein</fullName>
    </submittedName>
</protein>
<proteinExistence type="predicted"/>
<evidence type="ECO:0000313" key="2">
    <source>
        <dbReference type="Proteomes" id="UP000015530"/>
    </source>
</evidence>
<reference evidence="2" key="1">
    <citation type="journal article" date="2013" name="Mol. Plant Microbe Interact.">
        <title>Global aspects of pacC regulation of pathogenicity genes in Colletotrichum gloeosporioides as revealed by transcriptome analysis.</title>
        <authorList>
            <person name="Alkan N."/>
            <person name="Meng X."/>
            <person name="Friedlander G."/>
            <person name="Reuveni E."/>
            <person name="Sukno S."/>
            <person name="Sherman A."/>
            <person name="Thon M."/>
            <person name="Fluhr R."/>
            <person name="Prusky D."/>
        </authorList>
    </citation>
    <scope>NUCLEOTIDE SEQUENCE [LARGE SCALE GENOMIC DNA]</scope>
    <source>
        <strain evidence="2">Cg-14</strain>
    </source>
</reference>
<dbReference type="EMBL" id="AMYD01002729">
    <property type="protein sequence ID" value="EQB48080.1"/>
    <property type="molecule type" value="Genomic_DNA"/>
</dbReference>
<accession>T0LIV4</accession>
<name>T0LIV4_COLGC</name>
<dbReference type="Proteomes" id="UP000015530">
    <property type="component" value="Unassembled WGS sequence"/>
</dbReference>